<comment type="caution">
    <text evidence="2">The sequence shown here is derived from an EMBL/GenBank/DDBJ whole genome shotgun (WGS) entry which is preliminary data.</text>
</comment>
<dbReference type="EMBL" id="JALJOR010000005">
    <property type="protein sequence ID" value="KAK9816625.1"/>
    <property type="molecule type" value="Genomic_DNA"/>
</dbReference>
<dbReference type="Proteomes" id="UP001489004">
    <property type="component" value="Unassembled WGS sequence"/>
</dbReference>
<organism evidence="2 3">
    <name type="scientific">[Myrmecia] bisecta</name>
    <dbReference type="NCBI Taxonomy" id="41462"/>
    <lineage>
        <taxon>Eukaryota</taxon>
        <taxon>Viridiplantae</taxon>
        <taxon>Chlorophyta</taxon>
        <taxon>core chlorophytes</taxon>
        <taxon>Trebouxiophyceae</taxon>
        <taxon>Trebouxiales</taxon>
        <taxon>Trebouxiaceae</taxon>
        <taxon>Myrmecia</taxon>
    </lineage>
</organism>
<accession>A0AAW1Q3Q8</accession>
<keyword evidence="3" id="KW-1185">Reference proteome</keyword>
<reference evidence="2 3" key="1">
    <citation type="journal article" date="2024" name="Nat. Commun.">
        <title>Phylogenomics reveals the evolutionary origins of lichenization in chlorophyte algae.</title>
        <authorList>
            <person name="Puginier C."/>
            <person name="Libourel C."/>
            <person name="Otte J."/>
            <person name="Skaloud P."/>
            <person name="Haon M."/>
            <person name="Grisel S."/>
            <person name="Petersen M."/>
            <person name="Berrin J.G."/>
            <person name="Delaux P.M."/>
            <person name="Dal Grande F."/>
            <person name="Keller J."/>
        </authorList>
    </citation>
    <scope>NUCLEOTIDE SEQUENCE [LARGE SCALE GENOMIC DNA]</scope>
    <source>
        <strain evidence="2 3">SAG 2043</strain>
    </source>
</reference>
<evidence type="ECO:0000256" key="1">
    <source>
        <dbReference type="SAM" id="MobiDB-lite"/>
    </source>
</evidence>
<dbReference type="AlphaFoldDB" id="A0AAW1Q3Q8"/>
<gene>
    <name evidence="2" type="ORF">WJX72_002990</name>
</gene>
<proteinExistence type="predicted"/>
<sequence>MEVVHPLNGLLTQQLQQTLKSSKAGEIGITQALQAAQEQVAARLYSCIPFLQQCGDAVPSQAYDAPEEALTLAPLDDEYQQLQEKVGEVSQRLADYRACVPVVLEEKLATYLATCRPALETAAAEQPGGDAAPCSTTQRAPFSAEPSDHLRASFSHLITRMPSVRAKLEEALERLERIVGAVEASSTSPVGLPTTPASPAYPPVSPAFREALQSGKITTRRKVARECLAAVAFQAL</sequence>
<feature type="region of interest" description="Disordered" evidence="1">
    <location>
        <begin position="125"/>
        <end position="146"/>
    </location>
</feature>
<name>A0AAW1Q3Q8_9CHLO</name>
<evidence type="ECO:0000313" key="3">
    <source>
        <dbReference type="Proteomes" id="UP001489004"/>
    </source>
</evidence>
<protein>
    <submittedName>
        <fullName evidence="2">Uncharacterized protein</fullName>
    </submittedName>
</protein>
<evidence type="ECO:0000313" key="2">
    <source>
        <dbReference type="EMBL" id="KAK9816625.1"/>
    </source>
</evidence>